<dbReference type="InterPro" id="IPR036390">
    <property type="entry name" value="WH_DNA-bd_sf"/>
</dbReference>
<evidence type="ECO:0000256" key="4">
    <source>
        <dbReference type="ARBA" id="ARBA00023163"/>
    </source>
</evidence>
<comment type="similarity">
    <text evidence="1">Belongs to the BlaI transcriptional regulatory family.</text>
</comment>
<evidence type="ECO:0000313" key="5">
    <source>
        <dbReference type="EMBL" id="MBP2409442.1"/>
    </source>
</evidence>
<evidence type="ECO:0000256" key="3">
    <source>
        <dbReference type="ARBA" id="ARBA00023125"/>
    </source>
</evidence>
<accession>A0ABS4YKW2</accession>
<protein>
    <submittedName>
        <fullName evidence="5">Transcriptional regulator</fullName>
    </submittedName>
</protein>
<dbReference type="Proteomes" id="UP000698222">
    <property type="component" value="Unassembled WGS sequence"/>
</dbReference>
<dbReference type="RefSeq" id="WP_209891423.1">
    <property type="nucleotide sequence ID" value="NZ_BAAAJV010000047.1"/>
</dbReference>
<comment type="caution">
    <text evidence="5">The sequence shown here is derived from an EMBL/GenBank/DDBJ whole genome shotgun (WGS) entry which is preliminary data.</text>
</comment>
<dbReference type="Pfam" id="PF03965">
    <property type="entry name" value="Penicillinase_R"/>
    <property type="match status" value="1"/>
</dbReference>
<evidence type="ECO:0000256" key="2">
    <source>
        <dbReference type="ARBA" id="ARBA00023015"/>
    </source>
</evidence>
<dbReference type="Gene3D" id="1.10.10.10">
    <property type="entry name" value="Winged helix-like DNA-binding domain superfamily/Winged helix DNA-binding domain"/>
    <property type="match status" value="1"/>
</dbReference>
<gene>
    <name evidence="5" type="ORF">JOF44_002345</name>
</gene>
<organism evidence="5 6">
    <name type="scientific">Brachybacterium fresconis</name>
    <dbReference type="NCBI Taxonomy" id="173363"/>
    <lineage>
        <taxon>Bacteria</taxon>
        <taxon>Bacillati</taxon>
        <taxon>Actinomycetota</taxon>
        <taxon>Actinomycetes</taxon>
        <taxon>Micrococcales</taxon>
        <taxon>Dermabacteraceae</taxon>
        <taxon>Brachybacterium</taxon>
    </lineage>
</organism>
<evidence type="ECO:0000256" key="1">
    <source>
        <dbReference type="ARBA" id="ARBA00011046"/>
    </source>
</evidence>
<evidence type="ECO:0000313" key="6">
    <source>
        <dbReference type="Proteomes" id="UP000698222"/>
    </source>
</evidence>
<dbReference type="PIRSF" id="PIRSF019455">
    <property type="entry name" value="CopR_AtkY"/>
    <property type="match status" value="1"/>
</dbReference>
<keyword evidence="4" id="KW-0804">Transcription</keyword>
<keyword evidence="2" id="KW-0805">Transcription regulation</keyword>
<name>A0ABS4YKW2_9MICO</name>
<proteinExistence type="inferred from homology"/>
<dbReference type="InterPro" id="IPR036388">
    <property type="entry name" value="WH-like_DNA-bd_sf"/>
</dbReference>
<reference evidence="5 6" key="1">
    <citation type="submission" date="2021-03" db="EMBL/GenBank/DDBJ databases">
        <title>Sequencing the genomes of 1000 actinobacteria strains.</title>
        <authorList>
            <person name="Klenk H.-P."/>
        </authorList>
    </citation>
    <scope>NUCLEOTIDE SEQUENCE [LARGE SCALE GENOMIC DNA]</scope>
    <source>
        <strain evidence="5 6">DSM 14564</strain>
    </source>
</reference>
<keyword evidence="3" id="KW-0238">DNA-binding</keyword>
<keyword evidence="6" id="KW-1185">Reference proteome</keyword>
<dbReference type="InterPro" id="IPR005650">
    <property type="entry name" value="BlaI_family"/>
</dbReference>
<dbReference type="Gene3D" id="6.10.140.850">
    <property type="match status" value="1"/>
</dbReference>
<dbReference type="SUPFAM" id="SSF46785">
    <property type="entry name" value="Winged helix' DNA-binding domain"/>
    <property type="match status" value="1"/>
</dbReference>
<sequence>MTAADPSPDRFEPVPLGALEQQVMDALWDAGELTVREVITALGDVHAYTTIATVLTNLDRKGMIRSRRQGRSVHYSARRSRSEHAALVMEHALSASRDRRASIVHFVETMDPGEVDLLRSYLDQHPGSAGRDGG</sequence>
<dbReference type="EMBL" id="JAGIOC010000001">
    <property type="protein sequence ID" value="MBP2409442.1"/>
    <property type="molecule type" value="Genomic_DNA"/>
</dbReference>